<sequence>MPKNDSTVPKSPAGKSSTSSNILNCIATAHQRVLEFGKLHIDADQWSTKAGEIRQFLTEGRNSAFQYAKDHPVQSVAAVGAVAVIVSPPLVAIPCLNMVGITSSGIQAGSMAAGAHAGIGNLVAGSMIPICQSAAMGGAGMAIVNTAIQGSVIAASGTTYMVGKLVNRRRSAGAKL</sequence>
<evidence type="ECO:0000313" key="7">
    <source>
        <dbReference type="Proteomes" id="UP001329825"/>
    </source>
</evidence>
<dbReference type="Gene3D" id="6.10.110.10">
    <property type="match status" value="1"/>
</dbReference>
<keyword evidence="7" id="KW-1185">Reference proteome</keyword>
<evidence type="ECO:0000256" key="1">
    <source>
        <dbReference type="ARBA" id="ARBA00004141"/>
    </source>
</evidence>
<evidence type="ECO:0000256" key="2">
    <source>
        <dbReference type="ARBA" id="ARBA00007262"/>
    </source>
</evidence>
<comment type="similarity">
    <text evidence="2">Belongs to the IFI6/IFI27 family.</text>
</comment>
<dbReference type="InterPro" id="IPR009311">
    <property type="entry name" value="IFI6/IFI27-like"/>
</dbReference>
<keyword evidence="4" id="KW-1133">Transmembrane helix</keyword>
<dbReference type="Proteomes" id="UP001329825">
    <property type="component" value="Chromosome 8"/>
</dbReference>
<comment type="subcellular location">
    <subcellularLocation>
        <location evidence="1">Membrane</location>
        <topology evidence="1">Multi-pass membrane protein</topology>
    </subcellularLocation>
</comment>
<dbReference type="InterPro" id="IPR038213">
    <property type="entry name" value="IFI6/IFI27-like_sf"/>
</dbReference>
<evidence type="ECO:0000256" key="3">
    <source>
        <dbReference type="ARBA" id="ARBA00022692"/>
    </source>
</evidence>
<evidence type="ECO:0000313" key="6">
    <source>
        <dbReference type="EMBL" id="WRT68988.1"/>
    </source>
</evidence>
<reference evidence="6 7" key="1">
    <citation type="submission" date="2024-01" db="EMBL/GenBank/DDBJ databases">
        <title>Comparative genomics of Cryptococcus and Kwoniella reveals pathogenesis evolution and contrasting modes of karyotype evolution via chromosome fusion or intercentromeric recombination.</title>
        <authorList>
            <person name="Coelho M.A."/>
            <person name="David-Palma M."/>
            <person name="Shea T."/>
            <person name="Bowers K."/>
            <person name="McGinley-Smith S."/>
            <person name="Mohammad A.W."/>
            <person name="Gnirke A."/>
            <person name="Yurkov A.M."/>
            <person name="Nowrousian M."/>
            <person name="Sun S."/>
            <person name="Cuomo C.A."/>
            <person name="Heitman J."/>
        </authorList>
    </citation>
    <scope>NUCLEOTIDE SEQUENCE [LARGE SCALE GENOMIC DNA]</scope>
    <source>
        <strain evidence="6">CBS 11374</strain>
    </source>
</reference>
<dbReference type="Pfam" id="PF06140">
    <property type="entry name" value="Ifi-6-16"/>
    <property type="match status" value="1"/>
</dbReference>
<evidence type="ECO:0000256" key="4">
    <source>
        <dbReference type="ARBA" id="ARBA00022989"/>
    </source>
</evidence>
<gene>
    <name evidence="6" type="ORF">IL334_005970</name>
</gene>
<keyword evidence="3" id="KW-0812">Transmembrane</keyword>
<accession>A0ABZ1D4Y6</accession>
<evidence type="ECO:0000256" key="5">
    <source>
        <dbReference type="ARBA" id="ARBA00023136"/>
    </source>
</evidence>
<protein>
    <submittedName>
        <fullName evidence="6">Uncharacterized protein</fullName>
    </submittedName>
</protein>
<dbReference type="RefSeq" id="XP_062793727.1">
    <property type="nucleotide sequence ID" value="XM_062937676.1"/>
</dbReference>
<dbReference type="GeneID" id="87958100"/>
<name>A0ABZ1D4Y6_9TREE</name>
<dbReference type="EMBL" id="CP141888">
    <property type="protein sequence ID" value="WRT68988.1"/>
    <property type="molecule type" value="Genomic_DNA"/>
</dbReference>
<organism evidence="6 7">
    <name type="scientific">Kwoniella shivajii</name>
    <dbReference type="NCBI Taxonomy" id="564305"/>
    <lineage>
        <taxon>Eukaryota</taxon>
        <taxon>Fungi</taxon>
        <taxon>Dikarya</taxon>
        <taxon>Basidiomycota</taxon>
        <taxon>Agaricomycotina</taxon>
        <taxon>Tremellomycetes</taxon>
        <taxon>Tremellales</taxon>
        <taxon>Cryptococcaceae</taxon>
        <taxon>Kwoniella</taxon>
    </lineage>
</organism>
<proteinExistence type="inferred from homology"/>
<keyword evidence="5" id="KW-0472">Membrane</keyword>